<dbReference type="Pfam" id="PF01494">
    <property type="entry name" value="FAD_binding_3"/>
    <property type="match status" value="1"/>
</dbReference>
<dbReference type="SUPFAM" id="SSF51905">
    <property type="entry name" value="FAD/NAD(P)-binding domain"/>
    <property type="match status" value="1"/>
</dbReference>
<proteinExistence type="predicted"/>
<dbReference type="GO" id="GO:0071949">
    <property type="term" value="F:FAD binding"/>
    <property type="evidence" value="ECO:0007669"/>
    <property type="project" value="InterPro"/>
</dbReference>
<protein>
    <submittedName>
        <fullName evidence="7">Putative fad binding domain-containing protein</fullName>
    </submittedName>
</protein>
<feature type="domain" description="FAD-binding" evidence="6">
    <location>
        <begin position="10"/>
        <end position="191"/>
    </location>
</feature>
<evidence type="ECO:0000256" key="2">
    <source>
        <dbReference type="ARBA" id="ARBA00022630"/>
    </source>
</evidence>
<reference evidence="8" key="1">
    <citation type="journal article" date="2013" name="Genome Announc.">
        <title>Draft genome sequence of the grapevine dieback fungus Eutypa lata UCR-EL1.</title>
        <authorList>
            <person name="Blanco-Ulate B."/>
            <person name="Rolshausen P.E."/>
            <person name="Cantu D."/>
        </authorList>
    </citation>
    <scope>NUCLEOTIDE SEQUENCE [LARGE SCALE GENOMIC DNA]</scope>
    <source>
        <strain evidence="8">UCR-EL1</strain>
    </source>
</reference>
<dbReference type="PRINTS" id="PR00420">
    <property type="entry name" value="RNGMNOXGNASE"/>
</dbReference>
<dbReference type="eggNOG" id="ENOG502QQGF">
    <property type="taxonomic scope" value="Eukaryota"/>
</dbReference>
<organism evidence="7 8">
    <name type="scientific">Eutypa lata (strain UCR-EL1)</name>
    <name type="common">Grapevine dieback disease fungus</name>
    <name type="synonym">Eutypa armeniacae</name>
    <dbReference type="NCBI Taxonomy" id="1287681"/>
    <lineage>
        <taxon>Eukaryota</taxon>
        <taxon>Fungi</taxon>
        <taxon>Dikarya</taxon>
        <taxon>Ascomycota</taxon>
        <taxon>Pezizomycotina</taxon>
        <taxon>Sordariomycetes</taxon>
        <taxon>Xylariomycetidae</taxon>
        <taxon>Xylariales</taxon>
        <taxon>Diatrypaceae</taxon>
        <taxon>Eutypa</taxon>
    </lineage>
</organism>
<dbReference type="InterPro" id="IPR050631">
    <property type="entry name" value="PheA/TfdB_FAD_monoxygenase"/>
</dbReference>
<keyword evidence="5" id="KW-0520">NAD</keyword>
<comment type="pathway">
    <text evidence="1">Secondary metabolite biosynthesis.</text>
</comment>
<dbReference type="HOGENOM" id="CLU_090718_0_0_1"/>
<evidence type="ECO:0000256" key="5">
    <source>
        <dbReference type="ARBA" id="ARBA00023027"/>
    </source>
</evidence>
<keyword evidence="8" id="KW-1185">Reference proteome</keyword>
<sequence length="209" mass="23353">MPLNPRSFEEMQVVIVGAGPSGLLLALLLSKHGIPNEILEASHQLDQQPRAAIYGSAAIPDLRRAGIIDEVRRRGMTPTSVCWRRFEDHSWITGMDAEVLADVDGEDLRMACLVLDQLDQLMLDEYLSKYDGKISWKHRVVGTGQDENQAWVDVETPEGSKKVYADYIIGCDGGTSTVRKSLFGDEFPGFTFERQIVATNVSMNRQIRL</sequence>
<dbReference type="GO" id="GO:0016491">
    <property type="term" value="F:oxidoreductase activity"/>
    <property type="evidence" value="ECO:0007669"/>
    <property type="project" value="UniProtKB-KW"/>
</dbReference>
<gene>
    <name evidence="7" type="ORF">UCREL1_1854</name>
</gene>
<keyword evidence="2" id="KW-0285">Flavoprotein</keyword>
<keyword evidence="3" id="KW-0274">FAD</keyword>
<dbReference type="KEGG" id="ela:UCREL1_1854"/>
<dbReference type="EMBL" id="KB705703">
    <property type="protein sequence ID" value="EMR71107.1"/>
    <property type="molecule type" value="Genomic_DNA"/>
</dbReference>
<dbReference type="Gene3D" id="3.50.50.60">
    <property type="entry name" value="FAD/NAD(P)-binding domain"/>
    <property type="match status" value="1"/>
</dbReference>
<dbReference type="OMA" id="WITGMDA"/>
<dbReference type="OrthoDB" id="10016252at2759"/>
<dbReference type="InterPro" id="IPR036188">
    <property type="entry name" value="FAD/NAD-bd_sf"/>
</dbReference>
<evidence type="ECO:0000256" key="4">
    <source>
        <dbReference type="ARBA" id="ARBA00023002"/>
    </source>
</evidence>
<dbReference type="PANTHER" id="PTHR43476:SF4">
    <property type="entry name" value="BLR0106 PROTEIN"/>
    <property type="match status" value="1"/>
</dbReference>
<dbReference type="Proteomes" id="UP000012174">
    <property type="component" value="Unassembled WGS sequence"/>
</dbReference>
<keyword evidence="4" id="KW-0560">Oxidoreductase</keyword>
<dbReference type="PANTHER" id="PTHR43476">
    <property type="entry name" value="3-(3-HYDROXY-PHENYL)PROPIONATE/3-HYDROXYCINNAMIC ACID HYDROXYLASE"/>
    <property type="match status" value="1"/>
</dbReference>
<evidence type="ECO:0000259" key="6">
    <source>
        <dbReference type="Pfam" id="PF01494"/>
    </source>
</evidence>
<evidence type="ECO:0000256" key="1">
    <source>
        <dbReference type="ARBA" id="ARBA00005179"/>
    </source>
</evidence>
<dbReference type="AlphaFoldDB" id="M7T3H5"/>
<dbReference type="InterPro" id="IPR002938">
    <property type="entry name" value="FAD-bd"/>
</dbReference>
<evidence type="ECO:0000313" key="7">
    <source>
        <dbReference type="EMBL" id="EMR71107.1"/>
    </source>
</evidence>
<accession>M7T3H5</accession>
<name>M7T3H5_EUTLA</name>
<evidence type="ECO:0000256" key="3">
    <source>
        <dbReference type="ARBA" id="ARBA00022827"/>
    </source>
</evidence>
<evidence type="ECO:0000313" key="8">
    <source>
        <dbReference type="Proteomes" id="UP000012174"/>
    </source>
</evidence>